<dbReference type="EC" id="3.7.1.22" evidence="7"/>
<name>A0ABT4CQ14_9CLOT</name>
<evidence type="ECO:0000313" key="8">
    <source>
        <dbReference type="Proteomes" id="UP001079657"/>
    </source>
</evidence>
<comment type="caution">
    <text evidence="7">The sequence shown here is derived from an EMBL/GenBank/DDBJ whole genome shotgun (WGS) entry which is preliminary data.</text>
</comment>
<evidence type="ECO:0000256" key="2">
    <source>
        <dbReference type="ARBA" id="ARBA00023052"/>
    </source>
</evidence>
<dbReference type="SUPFAM" id="SSF52518">
    <property type="entry name" value="Thiamin diphosphate-binding fold (THDP-binding)"/>
    <property type="match status" value="2"/>
</dbReference>
<dbReference type="InterPro" id="IPR029035">
    <property type="entry name" value="DHS-like_NAD/FAD-binding_dom"/>
</dbReference>
<keyword evidence="7" id="KW-0378">Hydrolase</keyword>
<protein>
    <submittedName>
        <fullName evidence="7">3D-(3,5/4)-trihydroxycyclohexane-1,2-dione acylhydrolase (Decyclizing)</fullName>
        <ecNumber evidence="7">3.7.1.22</ecNumber>
    </submittedName>
</protein>
<evidence type="ECO:0000259" key="4">
    <source>
        <dbReference type="Pfam" id="PF00205"/>
    </source>
</evidence>
<feature type="domain" description="Thiamine pyrophosphate enzyme TPP-binding" evidence="5">
    <location>
        <begin position="417"/>
        <end position="575"/>
    </location>
</feature>
<dbReference type="InterPro" id="IPR030817">
    <property type="entry name" value="Myo_inos_IolD"/>
</dbReference>
<dbReference type="Pfam" id="PF02775">
    <property type="entry name" value="TPP_enzyme_C"/>
    <property type="match status" value="1"/>
</dbReference>
<keyword evidence="8" id="KW-1185">Reference proteome</keyword>
<evidence type="ECO:0000259" key="5">
    <source>
        <dbReference type="Pfam" id="PF02775"/>
    </source>
</evidence>
<dbReference type="InterPro" id="IPR045229">
    <property type="entry name" value="TPP_enz"/>
</dbReference>
<dbReference type="PANTHER" id="PTHR18968:SF9">
    <property type="entry name" value="3D-(3,5_4)-TRIHYDROXYCYCLOHEXANE-1,2-DIONE HYDROLASE"/>
    <property type="match status" value="1"/>
</dbReference>
<dbReference type="InterPro" id="IPR012001">
    <property type="entry name" value="Thiamin_PyroP_enz_TPP-bd_dom"/>
</dbReference>
<sequence>MKTVRMTMAQALIKFLDNQYVEFDGKEEKFVKGVMGIFGHGNVVGLGEALATYEGDFPYYQGKNEQSISDVAIAYAKQKNRRQIYACTASIGPGSLNMVTAAGTATVNRIPALFLPGDAYANRQPDPVLQQVENGTDYNITGNDSFKAVSKYWDRIARPEQLMTAAINAMRVLTDPAETGAVTLALPQDVQGEAYDYPVEFFEKRVHRIERRAISKRTLEMAGQALLASKKPVVICGGGVRYSEAGEALKSFATKFNIPIMETQAGKGTIPWSFPLNLGGSGVCGTKASNVIAKDADLVLAIGTRLNDFVTSSKYAYQNPNAKIVNVNINGTDSVKMNAISVVADAKDALENLEKYLEDNNYKSAYIEEIEKAKHDWKEILREMEKIELEDGLSQTRVLRELNKLLGEDDIIVSASGSLPSDLERIWNPEKPNTYHLEYGFSCMGYEVPATLGVKMAEMDKEVYTFVGDGGYLMAHTELYTSIQEGIKINVLLFDNSGHQCIHNLQRNQGIGSFGTEFRYREDNTNKLTGQYAPIDFAANARSYGAKGYTVTNLQELKEAIEQSKKDTVSTLIEIKVKPGTMTDGYESFWRVGTPAVSEKKEVNEAYETMKDMVSKCKPY</sequence>
<dbReference type="Pfam" id="PF02776">
    <property type="entry name" value="TPP_enzyme_N"/>
    <property type="match status" value="1"/>
</dbReference>
<dbReference type="GO" id="GO:0102481">
    <property type="term" value="F:3D-(3,5/4)-trihydroxycyclohexane-1,2-dione hydrolase activity"/>
    <property type="evidence" value="ECO:0007669"/>
    <property type="project" value="UniProtKB-EC"/>
</dbReference>
<dbReference type="CDD" id="cd07035">
    <property type="entry name" value="TPP_PYR_POX_like"/>
    <property type="match status" value="1"/>
</dbReference>
<dbReference type="InterPro" id="IPR029061">
    <property type="entry name" value="THDP-binding"/>
</dbReference>
<dbReference type="Gene3D" id="3.40.50.1220">
    <property type="entry name" value="TPP-binding domain"/>
    <property type="match status" value="1"/>
</dbReference>
<feature type="domain" description="Thiamine pyrophosphate enzyme central" evidence="4">
    <location>
        <begin position="222"/>
        <end position="353"/>
    </location>
</feature>
<dbReference type="Pfam" id="PF00205">
    <property type="entry name" value="TPP_enzyme_M"/>
    <property type="match status" value="1"/>
</dbReference>
<comment type="similarity">
    <text evidence="1 3">Belongs to the TPP enzyme family.</text>
</comment>
<keyword evidence="2 3" id="KW-0786">Thiamine pyrophosphate</keyword>
<dbReference type="InterPro" id="IPR011766">
    <property type="entry name" value="TPP_enzyme_TPP-bd"/>
</dbReference>
<dbReference type="SUPFAM" id="SSF52467">
    <property type="entry name" value="DHS-like NAD/FAD-binding domain"/>
    <property type="match status" value="1"/>
</dbReference>
<evidence type="ECO:0000256" key="3">
    <source>
        <dbReference type="RuleBase" id="RU362132"/>
    </source>
</evidence>
<evidence type="ECO:0000313" key="7">
    <source>
        <dbReference type="EMBL" id="MCY6371134.1"/>
    </source>
</evidence>
<gene>
    <name evidence="7" type="primary">iolD</name>
    <name evidence="7" type="ORF">OXH55_10860</name>
</gene>
<dbReference type="EMBL" id="JAPQES010000003">
    <property type="protein sequence ID" value="MCY6371134.1"/>
    <property type="molecule type" value="Genomic_DNA"/>
</dbReference>
<dbReference type="InterPro" id="IPR012000">
    <property type="entry name" value="Thiamin_PyroP_enz_cen_dom"/>
</dbReference>
<dbReference type="NCBIfam" id="TIGR04377">
    <property type="entry name" value="myo_inos_iolD"/>
    <property type="match status" value="1"/>
</dbReference>
<evidence type="ECO:0000256" key="1">
    <source>
        <dbReference type="ARBA" id="ARBA00007812"/>
    </source>
</evidence>
<dbReference type="Proteomes" id="UP001079657">
    <property type="component" value="Unassembled WGS sequence"/>
</dbReference>
<accession>A0ABT4CQ14</accession>
<evidence type="ECO:0000259" key="6">
    <source>
        <dbReference type="Pfam" id="PF02776"/>
    </source>
</evidence>
<reference evidence="7" key="1">
    <citation type="submission" date="2022-12" db="EMBL/GenBank/DDBJ databases">
        <authorList>
            <person name="Wang J."/>
        </authorList>
    </citation>
    <scope>NUCLEOTIDE SEQUENCE</scope>
    <source>
        <strain evidence="7">HY-42-06</strain>
    </source>
</reference>
<feature type="domain" description="Thiamine pyrophosphate enzyme N-terminal TPP-binding" evidence="6">
    <location>
        <begin position="31"/>
        <end position="130"/>
    </location>
</feature>
<dbReference type="Gene3D" id="3.40.50.970">
    <property type="match status" value="2"/>
</dbReference>
<dbReference type="PANTHER" id="PTHR18968">
    <property type="entry name" value="THIAMINE PYROPHOSPHATE ENZYMES"/>
    <property type="match status" value="1"/>
</dbReference>
<dbReference type="RefSeq" id="WP_268049989.1">
    <property type="nucleotide sequence ID" value="NZ_JAPQES010000003.1"/>
</dbReference>
<proteinExistence type="inferred from homology"/>
<organism evidence="7 8">
    <name type="scientific">Clostridium ganghwense</name>
    <dbReference type="NCBI Taxonomy" id="312089"/>
    <lineage>
        <taxon>Bacteria</taxon>
        <taxon>Bacillati</taxon>
        <taxon>Bacillota</taxon>
        <taxon>Clostridia</taxon>
        <taxon>Eubacteriales</taxon>
        <taxon>Clostridiaceae</taxon>
        <taxon>Clostridium</taxon>
    </lineage>
</organism>